<keyword evidence="2" id="KW-0813">Transport</keyword>
<dbReference type="PROSITE" id="PS50939">
    <property type="entry name" value="CYTOCHROME_B561"/>
    <property type="match status" value="1"/>
</dbReference>
<organism evidence="11 12">
    <name type="scientific">Lophium mytilinum</name>
    <dbReference type="NCBI Taxonomy" id="390894"/>
    <lineage>
        <taxon>Eukaryota</taxon>
        <taxon>Fungi</taxon>
        <taxon>Dikarya</taxon>
        <taxon>Ascomycota</taxon>
        <taxon>Pezizomycotina</taxon>
        <taxon>Dothideomycetes</taxon>
        <taxon>Pleosporomycetidae</taxon>
        <taxon>Mytilinidiales</taxon>
        <taxon>Mytilinidiaceae</taxon>
        <taxon>Lophium</taxon>
    </lineage>
</organism>
<dbReference type="Gene3D" id="1.20.120.1770">
    <property type="match status" value="1"/>
</dbReference>
<feature type="transmembrane region" description="Helical" evidence="8">
    <location>
        <begin position="191"/>
        <end position="211"/>
    </location>
</feature>
<evidence type="ECO:0000256" key="3">
    <source>
        <dbReference type="ARBA" id="ARBA00022692"/>
    </source>
</evidence>
<dbReference type="AlphaFoldDB" id="A0A6A6QD30"/>
<proteinExistence type="predicted"/>
<feature type="domain" description="Cytochrome b561" evidence="10">
    <location>
        <begin position="10"/>
        <end position="211"/>
    </location>
</feature>
<dbReference type="SMART" id="SM00665">
    <property type="entry name" value="B561"/>
    <property type="match status" value="1"/>
</dbReference>
<feature type="transmembrane region" description="Helical" evidence="8">
    <location>
        <begin position="81"/>
        <end position="107"/>
    </location>
</feature>
<keyword evidence="3 8" id="KW-0812">Transmembrane</keyword>
<evidence type="ECO:0000256" key="2">
    <source>
        <dbReference type="ARBA" id="ARBA00022448"/>
    </source>
</evidence>
<gene>
    <name evidence="11" type="ORF">BU16DRAFT_596089</name>
</gene>
<evidence type="ECO:0000256" key="1">
    <source>
        <dbReference type="ARBA" id="ARBA00004370"/>
    </source>
</evidence>
<dbReference type="PANTHER" id="PTHR47797:SF1">
    <property type="entry name" value="CYTOCHROME B561 DOMAIN-CONTAINING PROTEIN-RELATED"/>
    <property type="match status" value="1"/>
</dbReference>
<dbReference type="OrthoDB" id="19261at2759"/>
<evidence type="ECO:0000256" key="7">
    <source>
        <dbReference type="SAM" id="MobiDB-lite"/>
    </source>
</evidence>
<reference evidence="11" key="1">
    <citation type="journal article" date="2020" name="Stud. Mycol.">
        <title>101 Dothideomycetes genomes: a test case for predicting lifestyles and emergence of pathogens.</title>
        <authorList>
            <person name="Haridas S."/>
            <person name="Albert R."/>
            <person name="Binder M."/>
            <person name="Bloem J."/>
            <person name="Labutti K."/>
            <person name="Salamov A."/>
            <person name="Andreopoulos B."/>
            <person name="Baker S."/>
            <person name="Barry K."/>
            <person name="Bills G."/>
            <person name="Bluhm B."/>
            <person name="Cannon C."/>
            <person name="Castanera R."/>
            <person name="Culley D."/>
            <person name="Daum C."/>
            <person name="Ezra D."/>
            <person name="Gonzalez J."/>
            <person name="Henrissat B."/>
            <person name="Kuo A."/>
            <person name="Liang C."/>
            <person name="Lipzen A."/>
            <person name="Lutzoni F."/>
            <person name="Magnuson J."/>
            <person name="Mondo S."/>
            <person name="Nolan M."/>
            <person name="Ohm R."/>
            <person name="Pangilinan J."/>
            <person name="Park H.-J."/>
            <person name="Ramirez L."/>
            <person name="Alfaro M."/>
            <person name="Sun H."/>
            <person name="Tritt A."/>
            <person name="Yoshinaga Y."/>
            <person name="Zwiers L.-H."/>
            <person name="Turgeon B."/>
            <person name="Goodwin S."/>
            <person name="Spatafora J."/>
            <person name="Crous P."/>
            <person name="Grigoriev I."/>
        </authorList>
    </citation>
    <scope>NUCLEOTIDE SEQUENCE</scope>
    <source>
        <strain evidence="11">CBS 269.34</strain>
    </source>
</reference>
<dbReference type="Proteomes" id="UP000799750">
    <property type="component" value="Unassembled WGS sequence"/>
</dbReference>
<feature type="region of interest" description="Disordered" evidence="7">
    <location>
        <begin position="221"/>
        <end position="251"/>
    </location>
</feature>
<sequence length="251" mass="26741">MASRIIPLVLLLTSTTNAYGDYGAGGGYSNNGGGYNPSSYNSSFLTSGTKILTAHAVLAAVAFVILFPTGGILIRVASFPGLWLIHGLFQIFAYVVYIAAFGLGIYLAQNLHMMDQTHAIIGMVLFVVLLFQPVLGMLHHIGFKKNTRRGVWSYVHIWLGRGLITLGIVNGGLGLKLAKDMGIGKPTNGQVIAYVVMAALMWGVYMLAAVFGEVKRGRDGGDSAEKETASLNDDAAPSRGSRRTHGSSIYG</sequence>
<evidence type="ECO:0000256" key="5">
    <source>
        <dbReference type="ARBA" id="ARBA00022989"/>
    </source>
</evidence>
<accession>A0A6A6QD30</accession>
<evidence type="ECO:0000313" key="12">
    <source>
        <dbReference type="Proteomes" id="UP000799750"/>
    </source>
</evidence>
<keyword evidence="12" id="KW-1185">Reference proteome</keyword>
<dbReference type="CDD" id="cd08760">
    <property type="entry name" value="Cyt_b561_FRRS1_like"/>
    <property type="match status" value="1"/>
</dbReference>
<feature type="transmembrane region" description="Helical" evidence="8">
    <location>
        <begin position="51"/>
        <end position="74"/>
    </location>
</feature>
<comment type="subcellular location">
    <subcellularLocation>
        <location evidence="1">Membrane</location>
    </subcellularLocation>
</comment>
<name>A0A6A6QD30_9PEZI</name>
<evidence type="ECO:0000313" key="11">
    <source>
        <dbReference type="EMBL" id="KAF2490172.1"/>
    </source>
</evidence>
<feature type="chain" id="PRO_5025582835" description="Cytochrome b561 domain-containing protein" evidence="9">
    <location>
        <begin position="19"/>
        <end position="251"/>
    </location>
</feature>
<keyword evidence="6 8" id="KW-0472">Membrane</keyword>
<feature type="transmembrane region" description="Helical" evidence="8">
    <location>
        <begin position="151"/>
        <end position="171"/>
    </location>
</feature>
<keyword evidence="4" id="KW-0249">Electron transport</keyword>
<evidence type="ECO:0000256" key="6">
    <source>
        <dbReference type="ARBA" id="ARBA00023136"/>
    </source>
</evidence>
<evidence type="ECO:0000256" key="4">
    <source>
        <dbReference type="ARBA" id="ARBA00022982"/>
    </source>
</evidence>
<keyword evidence="5 8" id="KW-1133">Transmembrane helix</keyword>
<dbReference type="GO" id="GO:0016020">
    <property type="term" value="C:membrane"/>
    <property type="evidence" value="ECO:0007669"/>
    <property type="project" value="UniProtKB-SubCell"/>
</dbReference>
<dbReference type="EMBL" id="MU004197">
    <property type="protein sequence ID" value="KAF2490172.1"/>
    <property type="molecule type" value="Genomic_DNA"/>
</dbReference>
<dbReference type="InterPro" id="IPR006593">
    <property type="entry name" value="Cyt_b561/ferric_Rdtase_TM"/>
</dbReference>
<feature type="transmembrane region" description="Helical" evidence="8">
    <location>
        <begin position="119"/>
        <end position="139"/>
    </location>
</feature>
<evidence type="ECO:0000256" key="9">
    <source>
        <dbReference type="SAM" id="SignalP"/>
    </source>
</evidence>
<evidence type="ECO:0000259" key="10">
    <source>
        <dbReference type="PROSITE" id="PS50939"/>
    </source>
</evidence>
<feature type="signal peptide" evidence="9">
    <location>
        <begin position="1"/>
        <end position="18"/>
    </location>
</feature>
<keyword evidence="9" id="KW-0732">Signal</keyword>
<evidence type="ECO:0000256" key="8">
    <source>
        <dbReference type="SAM" id="Phobius"/>
    </source>
</evidence>
<dbReference type="PANTHER" id="PTHR47797">
    <property type="entry name" value="DEHYDROGENASE, PUTATIVE (AFU_ORTHOLOGUE AFUA_8G05805)-RELATED"/>
    <property type="match status" value="1"/>
</dbReference>
<protein>
    <recommendedName>
        <fullName evidence="10">Cytochrome b561 domain-containing protein</fullName>
    </recommendedName>
</protein>